<organism evidence="1 2">
    <name type="scientific">Dreissena polymorpha</name>
    <name type="common">Zebra mussel</name>
    <name type="synonym">Mytilus polymorpha</name>
    <dbReference type="NCBI Taxonomy" id="45954"/>
    <lineage>
        <taxon>Eukaryota</taxon>
        <taxon>Metazoa</taxon>
        <taxon>Spiralia</taxon>
        <taxon>Lophotrochozoa</taxon>
        <taxon>Mollusca</taxon>
        <taxon>Bivalvia</taxon>
        <taxon>Autobranchia</taxon>
        <taxon>Heteroconchia</taxon>
        <taxon>Euheterodonta</taxon>
        <taxon>Imparidentia</taxon>
        <taxon>Neoheterodontei</taxon>
        <taxon>Myida</taxon>
        <taxon>Dreissenoidea</taxon>
        <taxon>Dreissenidae</taxon>
        <taxon>Dreissena</taxon>
    </lineage>
</organism>
<evidence type="ECO:0000313" key="1">
    <source>
        <dbReference type="EMBL" id="KAH3805180.1"/>
    </source>
</evidence>
<accession>A0A9D4FUC6</accession>
<reference evidence="1" key="2">
    <citation type="submission" date="2020-11" db="EMBL/GenBank/DDBJ databases">
        <authorList>
            <person name="McCartney M.A."/>
            <person name="Auch B."/>
            <person name="Kono T."/>
            <person name="Mallez S."/>
            <person name="Becker A."/>
            <person name="Gohl D.M."/>
            <person name="Silverstein K.A.T."/>
            <person name="Koren S."/>
            <person name="Bechman K.B."/>
            <person name="Herman A."/>
            <person name="Abrahante J.E."/>
            <person name="Garbe J."/>
        </authorList>
    </citation>
    <scope>NUCLEOTIDE SEQUENCE</scope>
    <source>
        <strain evidence="1">Duluth1</strain>
        <tissue evidence="1">Whole animal</tissue>
    </source>
</reference>
<gene>
    <name evidence="1" type="ORF">DPMN_133476</name>
</gene>
<name>A0A9D4FUC6_DREPO</name>
<dbReference type="EMBL" id="JAIWYP010000006">
    <property type="protein sequence ID" value="KAH3805180.1"/>
    <property type="molecule type" value="Genomic_DNA"/>
</dbReference>
<keyword evidence="2" id="KW-1185">Reference proteome</keyword>
<proteinExistence type="predicted"/>
<dbReference type="Proteomes" id="UP000828390">
    <property type="component" value="Unassembled WGS sequence"/>
</dbReference>
<reference evidence="1" key="1">
    <citation type="journal article" date="2019" name="bioRxiv">
        <title>The Genome of the Zebra Mussel, Dreissena polymorpha: A Resource for Invasive Species Research.</title>
        <authorList>
            <person name="McCartney M.A."/>
            <person name="Auch B."/>
            <person name="Kono T."/>
            <person name="Mallez S."/>
            <person name="Zhang Y."/>
            <person name="Obille A."/>
            <person name="Becker A."/>
            <person name="Abrahante J.E."/>
            <person name="Garbe J."/>
            <person name="Badalamenti J.P."/>
            <person name="Herman A."/>
            <person name="Mangelson H."/>
            <person name="Liachko I."/>
            <person name="Sullivan S."/>
            <person name="Sone E.D."/>
            <person name="Koren S."/>
            <person name="Silverstein K.A.T."/>
            <person name="Beckman K.B."/>
            <person name="Gohl D.M."/>
        </authorList>
    </citation>
    <scope>NUCLEOTIDE SEQUENCE</scope>
    <source>
        <strain evidence="1">Duluth1</strain>
        <tissue evidence="1">Whole animal</tissue>
    </source>
</reference>
<sequence>MIARSSRHFVALDGLRINFKSHLKFDLMLGLARNPVEITKQSDDQCTVIARRSPDIRFVEEVPSVICGSQSSEIAVICGSQSSEIAVICGSQSSEIAVICGSQSSEIAETQTVRYGDHQPNSHASGNEDGNPGFFLHFLGR</sequence>
<evidence type="ECO:0000313" key="2">
    <source>
        <dbReference type="Proteomes" id="UP000828390"/>
    </source>
</evidence>
<comment type="caution">
    <text evidence="1">The sequence shown here is derived from an EMBL/GenBank/DDBJ whole genome shotgun (WGS) entry which is preliminary data.</text>
</comment>
<dbReference type="AlphaFoldDB" id="A0A9D4FUC6"/>
<protein>
    <submittedName>
        <fullName evidence="1">Uncharacterized protein</fullName>
    </submittedName>
</protein>